<keyword evidence="3" id="KW-0687">Ribonucleoprotein</keyword>
<keyword evidence="5" id="KW-1185">Reference proteome</keyword>
<evidence type="ECO:0000313" key="5">
    <source>
        <dbReference type="Proteomes" id="UP000279236"/>
    </source>
</evidence>
<dbReference type="Proteomes" id="UP000279236">
    <property type="component" value="Unassembled WGS sequence"/>
</dbReference>
<dbReference type="Gene3D" id="2.30.170.40">
    <property type="entry name" value="Ribosomal protein L28/L24"/>
    <property type="match status" value="1"/>
</dbReference>
<accession>A0A427XXC8</accession>
<dbReference type="Pfam" id="PF00830">
    <property type="entry name" value="Ribosomal_L28"/>
    <property type="match status" value="1"/>
</dbReference>
<evidence type="ECO:0000256" key="1">
    <source>
        <dbReference type="ARBA" id="ARBA00008760"/>
    </source>
</evidence>
<dbReference type="InterPro" id="IPR026569">
    <property type="entry name" value="Ribosomal_bL28"/>
</dbReference>
<gene>
    <name evidence="4" type="ORF">EHS24_007176</name>
</gene>
<dbReference type="InterPro" id="IPR034704">
    <property type="entry name" value="Ribosomal_bL28/bL31-like_sf"/>
</dbReference>
<dbReference type="SUPFAM" id="SSF143800">
    <property type="entry name" value="L28p-like"/>
    <property type="match status" value="1"/>
</dbReference>
<comment type="similarity">
    <text evidence="1">Belongs to the bacterial ribosomal protein bL28 family.</text>
</comment>
<dbReference type="EMBL" id="RSCE01000004">
    <property type="protein sequence ID" value="RSH83490.1"/>
    <property type="molecule type" value="Genomic_DNA"/>
</dbReference>
<evidence type="ECO:0000313" key="4">
    <source>
        <dbReference type="EMBL" id="RSH83490.1"/>
    </source>
</evidence>
<dbReference type="OrthoDB" id="361870at2759"/>
<keyword evidence="2" id="KW-0689">Ribosomal protein</keyword>
<evidence type="ECO:0000256" key="3">
    <source>
        <dbReference type="ARBA" id="ARBA00023274"/>
    </source>
</evidence>
<protein>
    <submittedName>
        <fullName evidence="4">Uncharacterized protein</fullName>
    </submittedName>
</protein>
<proteinExistence type="inferred from homology"/>
<dbReference type="AlphaFoldDB" id="A0A427XXC8"/>
<comment type="caution">
    <text evidence="4">The sequence shown here is derived from an EMBL/GenBank/DDBJ whole genome shotgun (WGS) entry which is preliminary data.</text>
</comment>
<dbReference type="STRING" id="105984.A0A427XXC8"/>
<dbReference type="GO" id="GO:0005840">
    <property type="term" value="C:ribosome"/>
    <property type="evidence" value="ECO:0007669"/>
    <property type="project" value="UniProtKB-KW"/>
</dbReference>
<dbReference type="RefSeq" id="XP_028477442.1">
    <property type="nucleotide sequence ID" value="XM_028622550.1"/>
</dbReference>
<dbReference type="GeneID" id="39591719"/>
<dbReference type="InterPro" id="IPR037147">
    <property type="entry name" value="Ribosomal_bL28_sf"/>
</dbReference>
<evidence type="ECO:0000256" key="2">
    <source>
        <dbReference type="ARBA" id="ARBA00022980"/>
    </source>
</evidence>
<dbReference type="GO" id="GO:0003735">
    <property type="term" value="F:structural constituent of ribosome"/>
    <property type="evidence" value="ECO:0007669"/>
    <property type="project" value="InterPro"/>
</dbReference>
<name>A0A427XXC8_9TREE</name>
<reference evidence="4 5" key="1">
    <citation type="submission" date="2018-11" db="EMBL/GenBank/DDBJ databases">
        <title>Genome sequence of Apiotrichum porosum DSM 27194.</title>
        <authorList>
            <person name="Aliyu H."/>
            <person name="Gorte O."/>
            <person name="Ochsenreither K."/>
        </authorList>
    </citation>
    <scope>NUCLEOTIDE SEQUENCE [LARGE SCALE GENOMIC DNA]</scope>
    <source>
        <strain evidence="4 5">DSM 27194</strain>
    </source>
</reference>
<dbReference type="GO" id="GO:1990904">
    <property type="term" value="C:ribonucleoprotein complex"/>
    <property type="evidence" value="ECO:0007669"/>
    <property type="project" value="UniProtKB-KW"/>
</dbReference>
<sequence>MPILRRSTKLLDRACNGAVLPIPKTFTGNNVPFSLKKTRRTWRPNVRRIDLPVSVLGNAVRQVLSDEQEGLTAPGTREYRYPALKSVKMTNRDVRSLSKAGGVEGMLLSRPPTHFTSFGRSLRHQLFEELHMLRQDIAAGANEETFELEAPEASSHPAINAPRK</sequence>
<organism evidence="4 5">
    <name type="scientific">Apiotrichum porosum</name>
    <dbReference type="NCBI Taxonomy" id="105984"/>
    <lineage>
        <taxon>Eukaryota</taxon>
        <taxon>Fungi</taxon>
        <taxon>Dikarya</taxon>
        <taxon>Basidiomycota</taxon>
        <taxon>Agaricomycotina</taxon>
        <taxon>Tremellomycetes</taxon>
        <taxon>Trichosporonales</taxon>
        <taxon>Trichosporonaceae</taxon>
        <taxon>Apiotrichum</taxon>
    </lineage>
</organism>